<keyword evidence="5" id="KW-0560">Oxidoreductase</keyword>
<evidence type="ECO:0000256" key="5">
    <source>
        <dbReference type="ARBA" id="ARBA00023002"/>
    </source>
</evidence>
<keyword evidence="4 6" id="KW-0274">FAD</keyword>
<dbReference type="InterPro" id="IPR007867">
    <property type="entry name" value="GMC_OxRtase_C"/>
</dbReference>
<evidence type="ECO:0000256" key="7">
    <source>
        <dbReference type="SAM" id="SignalP"/>
    </source>
</evidence>
<evidence type="ECO:0000256" key="2">
    <source>
        <dbReference type="ARBA" id="ARBA00010790"/>
    </source>
</evidence>
<dbReference type="Gene3D" id="3.30.560.10">
    <property type="entry name" value="Glucose Oxidase, domain 3"/>
    <property type="match status" value="1"/>
</dbReference>
<dbReference type="InterPro" id="IPR027424">
    <property type="entry name" value="Glucose_Oxidase_domain_2"/>
</dbReference>
<feature type="domain" description="Glucose-methanol-choline oxidoreductase N-terminal" evidence="9">
    <location>
        <begin position="297"/>
        <end position="311"/>
    </location>
</feature>
<dbReference type="PANTHER" id="PTHR11552">
    <property type="entry name" value="GLUCOSE-METHANOL-CHOLINE GMC OXIDOREDUCTASE"/>
    <property type="match status" value="1"/>
</dbReference>
<proteinExistence type="inferred from homology"/>
<dbReference type="Gene3D" id="3.50.50.60">
    <property type="entry name" value="FAD/NAD(P)-binding domain"/>
    <property type="match status" value="1"/>
</dbReference>
<dbReference type="Gene3D" id="4.10.450.10">
    <property type="entry name" value="Glucose Oxidase, domain 2"/>
    <property type="match status" value="1"/>
</dbReference>
<protein>
    <submittedName>
        <fullName evidence="10">Glucose oxidase</fullName>
    </submittedName>
</protein>
<evidence type="ECO:0000256" key="3">
    <source>
        <dbReference type="ARBA" id="ARBA00022630"/>
    </source>
</evidence>
<feature type="domain" description="Glucose-methanol-choline oxidoreductase N-terminal" evidence="8">
    <location>
        <begin position="104"/>
        <end position="127"/>
    </location>
</feature>
<organism evidence="10 11">
    <name type="scientific">Phyllosticta capitalensis</name>
    <dbReference type="NCBI Taxonomy" id="121624"/>
    <lineage>
        <taxon>Eukaryota</taxon>
        <taxon>Fungi</taxon>
        <taxon>Dikarya</taxon>
        <taxon>Ascomycota</taxon>
        <taxon>Pezizomycotina</taxon>
        <taxon>Dothideomycetes</taxon>
        <taxon>Dothideomycetes incertae sedis</taxon>
        <taxon>Botryosphaeriales</taxon>
        <taxon>Phyllostictaceae</taxon>
        <taxon>Phyllosticta</taxon>
    </lineage>
</organism>
<dbReference type="PANTHER" id="PTHR11552:SF201">
    <property type="entry name" value="GLUCOSE-METHANOL-CHOLINE OXIDOREDUCTASE N-TERMINAL DOMAIN-CONTAINING PROTEIN"/>
    <property type="match status" value="1"/>
</dbReference>
<dbReference type="Pfam" id="PF05199">
    <property type="entry name" value="GMC_oxred_C"/>
    <property type="match status" value="1"/>
</dbReference>
<sequence>MYSRLLTAAPLLAASALALPHGHEQRFDYIVVGGGTSGLVVANRLSELKNVSVAVIEAGGSVYNNVNVTNPNGYGLAFGSEIDWAYETVDQTYAGGKPQTLRAGKALGGTSTINGLAYTRAQDVQIDAWEQVGNKGWNWNELFKYYLKSEGVEAPTEQQVADGVTYNPEFHGTTGPLKVGWKSELVNSTVTDLVKDTWSNLGVQHNRDIAGGDMTGFNVFPSTLDTQLNVREDAARAYYFPYQNRTNYNVFLNTEAKKLVWAEDEAGEAVASGVEVVSSNGQTRTIHANKEVILSAGALMSSVLLELSGVGNPDILKAAGVPSKVELKSVGESLQDQTNNEYTGTATKSFDGTSVFVAYPNVEDILKNQTAAVALDVKKKLAKYSQETSKNSVDSVISTELVSSAFDVQYDLIFKHKVPLAEVLVTPSDTSFTVEFWSLLPFSRGNIHITSANSSSAKINPNYFQLDWDATEQVGTAKLIREFFQTAPLNQYFAGETSPGYDVIPKNATDSQWADWIKSGYRSNFHPVGTTSMLPKERGGVVDTNLKVYGTKNVRVVDAGVLPFQVCGHLVSTLYAVAEKAADIIKASA</sequence>
<reference evidence="10 11" key="1">
    <citation type="submission" date="2024-04" db="EMBL/GenBank/DDBJ databases">
        <title>Phyllosticta paracitricarpa is synonymous to the EU quarantine fungus P. citricarpa based on phylogenomic analyses.</title>
        <authorList>
            <consortium name="Lawrence Berkeley National Laboratory"/>
            <person name="Van Ingen-Buijs V.A."/>
            <person name="Van Westerhoven A.C."/>
            <person name="Haridas S."/>
            <person name="Skiadas P."/>
            <person name="Martin F."/>
            <person name="Groenewald J.Z."/>
            <person name="Crous P.W."/>
            <person name="Seidl M.F."/>
        </authorList>
    </citation>
    <scope>NUCLEOTIDE SEQUENCE [LARGE SCALE GENOMIC DNA]</scope>
    <source>
        <strain evidence="10 11">CBS 123374</strain>
    </source>
</reference>
<dbReference type="PROSITE" id="PS00623">
    <property type="entry name" value="GMC_OXRED_1"/>
    <property type="match status" value="1"/>
</dbReference>
<gene>
    <name evidence="10" type="ORF">HDK90DRAFT_312517</name>
</gene>
<name>A0ABR1YL23_9PEZI</name>
<dbReference type="Proteomes" id="UP001492380">
    <property type="component" value="Unassembled WGS sequence"/>
</dbReference>
<comment type="similarity">
    <text evidence="2 6">Belongs to the GMC oxidoreductase family.</text>
</comment>
<feature type="signal peptide" evidence="7">
    <location>
        <begin position="1"/>
        <end position="18"/>
    </location>
</feature>
<comment type="caution">
    <text evidence="10">The sequence shown here is derived from an EMBL/GenBank/DDBJ whole genome shotgun (WGS) entry which is preliminary data.</text>
</comment>
<keyword evidence="7" id="KW-0732">Signal</keyword>
<evidence type="ECO:0000256" key="6">
    <source>
        <dbReference type="RuleBase" id="RU003968"/>
    </source>
</evidence>
<evidence type="ECO:0000259" key="9">
    <source>
        <dbReference type="PROSITE" id="PS00624"/>
    </source>
</evidence>
<evidence type="ECO:0000259" key="8">
    <source>
        <dbReference type="PROSITE" id="PS00623"/>
    </source>
</evidence>
<evidence type="ECO:0000256" key="1">
    <source>
        <dbReference type="ARBA" id="ARBA00001974"/>
    </source>
</evidence>
<dbReference type="InterPro" id="IPR012132">
    <property type="entry name" value="GMC_OxRdtase"/>
</dbReference>
<comment type="cofactor">
    <cofactor evidence="1">
        <name>FAD</name>
        <dbReference type="ChEBI" id="CHEBI:57692"/>
    </cofactor>
</comment>
<dbReference type="EMBL" id="JBBWRZ010000007">
    <property type="protein sequence ID" value="KAK8232496.1"/>
    <property type="molecule type" value="Genomic_DNA"/>
</dbReference>
<feature type="chain" id="PRO_5045476850" evidence="7">
    <location>
        <begin position="19"/>
        <end position="589"/>
    </location>
</feature>
<evidence type="ECO:0000313" key="11">
    <source>
        <dbReference type="Proteomes" id="UP001492380"/>
    </source>
</evidence>
<dbReference type="InterPro" id="IPR036188">
    <property type="entry name" value="FAD/NAD-bd_sf"/>
</dbReference>
<dbReference type="PROSITE" id="PS00624">
    <property type="entry name" value="GMC_OXRED_2"/>
    <property type="match status" value="1"/>
</dbReference>
<keyword evidence="11" id="KW-1185">Reference proteome</keyword>
<dbReference type="PIRSF" id="PIRSF000137">
    <property type="entry name" value="Alcohol_oxidase"/>
    <property type="match status" value="1"/>
</dbReference>
<accession>A0ABR1YL23</accession>
<evidence type="ECO:0000256" key="4">
    <source>
        <dbReference type="ARBA" id="ARBA00022827"/>
    </source>
</evidence>
<dbReference type="InterPro" id="IPR000172">
    <property type="entry name" value="GMC_OxRdtase_N"/>
</dbReference>
<keyword evidence="3 6" id="KW-0285">Flavoprotein</keyword>
<dbReference type="SUPFAM" id="SSF51905">
    <property type="entry name" value="FAD/NAD(P)-binding domain"/>
    <property type="match status" value="1"/>
</dbReference>
<dbReference type="Pfam" id="PF00732">
    <property type="entry name" value="GMC_oxred_N"/>
    <property type="match status" value="1"/>
</dbReference>
<dbReference type="SUPFAM" id="SSF54373">
    <property type="entry name" value="FAD-linked reductases, C-terminal domain"/>
    <property type="match status" value="1"/>
</dbReference>
<evidence type="ECO:0000313" key="10">
    <source>
        <dbReference type="EMBL" id="KAK8232496.1"/>
    </source>
</evidence>